<evidence type="ECO:0000313" key="2">
    <source>
        <dbReference type="Proteomes" id="UP000183639"/>
    </source>
</evidence>
<sequence>MKKKSFGRLVLKGAAVVLLVLFIKEVVLYHTYLDFSQDYRQVDNYEGIVFKHEYKRTAYKRCFWGLKTTADVTADFSRNNDGGFDGETYKKLIAVIHDSGHLGSWAASPDGTKIVYSEGHVIDELEPTYIRYIDFKVLDLQDNSITLIFTAPAEETSLGLEWQ</sequence>
<dbReference type="EMBL" id="FOQK01000020">
    <property type="protein sequence ID" value="SFI19385.1"/>
    <property type="molecule type" value="Genomic_DNA"/>
</dbReference>
<gene>
    <name evidence="1" type="ORF">SAMN04487861_12048</name>
</gene>
<dbReference type="Proteomes" id="UP000183639">
    <property type="component" value="Unassembled WGS sequence"/>
</dbReference>
<evidence type="ECO:0000313" key="1">
    <source>
        <dbReference type="EMBL" id="SFI19385.1"/>
    </source>
</evidence>
<dbReference type="AlphaFoldDB" id="A0A1I3G793"/>
<dbReference type="OrthoDB" id="2004310at2"/>
<dbReference type="RefSeq" id="WP_075444812.1">
    <property type="nucleotide sequence ID" value="NZ_FOQK01000020.1"/>
</dbReference>
<proteinExistence type="predicted"/>
<reference evidence="1 2" key="1">
    <citation type="submission" date="2016-10" db="EMBL/GenBank/DDBJ databases">
        <authorList>
            <person name="de Groot N.N."/>
        </authorList>
    </citation>
    <scope>NUCLEOTIDE SEQUENCE [LARGE SCALE GENOMIC DNA]</scope>
    <source>
        <strain evidence="1 2">Z108</strain>
    </source>
</reference>
<protein>
    <submittedName>
        <fullName evidence="1">Uncharacterized protein</fullName>
    </submittedName>
</protein>
<name>A0A1I3G793_SELRU</name>
<accession>A0A1I3G793</accession>
<organism evidence="1 2">
    <name type="scientific">Selenomonas ruminantium</name>
    <dbReference type="NCBI Taxonomy" id="971"/>
    <lineage>
        <taxon>Bacteria</taxon>
        <taxon>Bacillati</taxon>
        <taxon>Bacillota</taxon>
        <taxon>Negativicutes</taxon>
        <taxon>Selenomonadales</taxon>
        <taxon>Selenomonadaceae</taxon>
        <taxon>Selenomonas</taxon>
    </lineage>
</organism>